<keyword evidence="3" id="KW-1185">Reference proteome</keyword>
<evidence type="ECO:0000313" key="2">
    <source>
        <dbReference type="EMBL" id="GLK53927.1"/>
    </source>
</evidence>
<comment type="caution">
    <text evidence="2">The sequence shown here is derived from an EMBL/GenBank/DDBJ whole genome shotgun (WGS) entry which is preliminary data.</text>
</comment>
<sequence length="344" mass="37067">MDSGMRVPHTVDRRETAISGALPAGPHAQQSWSRYWDGNAGKAPEQAISEGRFGPVLRRHWEAVFKNSAAFPENGRMLDLACGAGVVGRLARDRVGGGIDIVGVDLSSAAARQAETGLVGNIALLPFGPGCFDRIVSQFGIEYAGLPAFREAARVLTPAGQFSAVVHVKHGAIWRENATCLDIVQRTMDAGILHKCRLRLQTGYKLDRGAAAPAAFDRRTAAFEAAARAVLVALRDAADCAAKAYIGQLLPDLFDIVSRRQNYAPEQLEDWMTGQEHTLEAYAFRMNAMLDASMSVEEVREAAGILSAAGDSKVAIDALSLGNHPDPAAWTVRVCRGRKLRARH</sequence>
<reference evidence="2" key="2">
    <citation type="submission" date="2023-01" db="EMBL/GenBank/DDBJ databases">
        <authorList>
            <person name="Sun Q."/>
            <person name="Evtushenko L."/>
        </authorList>
    </citation>
    <scope>NUCLEOTIDE SEQUENCE</scope>
    <source>
        <strain evidence="2">VKM B-1513</strain>
    </source>
</reference>
<proteinExistence type="predicted"/>
<evidence type="ECO:0000313" key="3">
    <source>
        <dbReference type="Proteomes" id="UP001143486"/>
    </source>
</evidence>
<dbReference type="Pfam" id="PF08241">
    <property type="entry name" value="Methyltransf_11"/>
    <property type="match status" value="1"/>
</dbReference>
<dbReference type="Gene3D" id="3.40.50.150">
    <property type="entry name" value="Vaccinia Virus protein VP39"/>
    <property type="match status" value="1"/>
</dbReference>
<dbReference type="Proteomes" id="UP001143486">
    <property type="component" value="Unassembled WGS sequence"/>
</dbReference>
<dbReference type="SUPFAM" id="SSF53335">
    <property type="entry name" value="S-adenosyl-L-methionine-dependent methyltransferases"/>
    <property type="match status" value="1"/>
</dbReference>
<dbReference type="AlphaFoldDB" id="A0A9W6IP44"/>
<gene>
    <name evidence="2" type="ORF">GCM10017621_34350</name>
</gene>
<dbReference type="GO" id="GO:0008757">
    <property type="term" value="F:S-adenosylmethionine-dependent methyltransferase activity"/>
    <property type="evidence" value="ECO:0007669"/>
    <property type="project" value="InterPro"/>
</dbReference>
<feature type="domain" description="Methyltransferase type 11" evidence="1">
    <location>
        <begin position="78"/>
        <end position="162"/>
    </location>
</feature>
<evidence type="ECO:0000259" key="1">
    <source>
        <dbReference type="Pfam" id="PF08241"/>
    </source>
</evidence>
<protein>
    <recommendedName>
        <fullName evidence="1">Methyltransferase type 11 domain-containing protein</fullName>
    </recommendedName>
</protein>
<name>A0A9W6IP44_9PROT</name>
<organism evidence="2 3">
    <name type="scientific">Maricaulis virginensis</name>
    <dbReference type="NCBI Taxonomy" id="144022"/>
    <lineage>
        <taxon>Bacteria</taxon>
        <taxon>Pseudomonadati</taxon>
        <taxon>Pseudomonadota</taxon>
        <taxon>Alphaproteobacteria</taxon>
        <taxon>Maricaulales</taxon>
        <taxon>Maricaulaceae</taxon>
        <taxon>Maricaulis</taxon>
    </lineage>
</organism>
<reference evidence="2" key="1">
    <citation type="journal article" date="2014" name="Int. J. Syst. Evol. Microbiol.">
        <title>Complete genome sequence of Corynebacterium casei LMG S-19264T (=DSM 44701T), isolated from a smear-ripened cheese.</title>
        <authorList>
            <consortium name="US DOE Joint Genome Institute (JGI-PGF)"/>
            <person name="Walter F."/>
            <person name="Albersmeier A."/>
            <person name="Kalinowski J."/>
            <person name="Ruckert C."/>
        </authorList>
    </citation>
    <scope>NUCLEOTIDE SEQUENCE</scope>
    <source>
        <strain evidence="2">VKM B-1513</strain>
    </source>
</reference>
<dbReference type="EMBL" id="BSFE01000016">
    <property type="protein sequence ID" value="GLK53927.1"/>
    <property type="molecule type" value="Genomic_DNA"/>
</dbReference>
<dbReference type="InterPro" id="IPR029063">
    <property type="entry name" value="SAM-dependent_MTases_sf"/>
</dbReference>
<dbReference type="CDD" id="cd02440">
    <property type="entry name" value="AdoMet_MTases"/>
    <property type="match status" value="1"/>
</dbReference>
<dbReference type="InterPro" id="IPR013216">
    <property type="entry name" value="Methyltransf_11"/>
</dbReference>
<accession>A0A9W6IP44</accession>